<gene>
    <name evidence="2" type="ORF">JYU34_005399</name>
</gene>
<dbReference type="EMBL" id="JAHIBW010000007">
    <property type="protein sequence ID" value="KAG7309431.1"/>
    <property type="molecule type" value="Genomic_DNA"/>
</dbReference>
<feature type="region of interest" description="Disordered" evidence="1">
    <location>
        <begin position="1"/>
        <end position="30"/>
    </location>
</feature>
<feature type="compositionally biased region" description="Basic and acidic residues" evidence="1">
    <location>
        <begin position="1856"/>
        <end position="1882"/>
    </location>
</feature>
<feature type="region of interest" description="Disordered" evidence="1">
    <location>
        <begin position="1575"/>
        <end position="1682"/>
    </location>
</feature>
<evidence type="ECO:0000256" key="1">
    <source>
        <dbReference type="SAM" id="MobiDB-lite"/>
    </source>
</evidence>
<accession>A0ABQ7QWN2</accession>
<feature type="compositionally biased region" description="Basic and acidic residues" evidence="1">
    <location>
        <begin position="1575"/>
        <end position="1598"/>
    </location>
</feature>
<sequence>MKSYSSSKFNDDSPDNEILTEGRKSSWNGNYRISDEVDTEKPIFNNKKKMNKFKPFSLGPQLHNETVQIEKRQVDDDDHDDVSSLEKIEDADDSGEIEFVEPKEALLDSLGVPENKSPDQEVSIPEELSNNEDINFVEKSADIERNIADIQEQIPQENNEFKILYGNAVIEPTQPTYGFIPNAIEFNTAESIITSTEEKTETVRELKVTAATTIKETVNIINDAEDVGNIMNLKIAETSTRRNNWRKFNDSSWKPNRYLKKALLHKLNRNKTSTYKDVNVKPSASPAHPKKALFYAKVNKYTPSDDDDDDDDDDVKIRITKQDKHRHLDELYVEEDATTKNEMLNISGVPNIGQESTKKDSYIMKLISNVDRQRAVTRTTEAATVEDISEHHSALDKLIHLERKYEEAITSTTVKPPVTKSSERKSKYSKKGVIYKHYEYTTPETNDNTDLDTEVEVKPLQHPRPKDSKAGFFKSFPMKYTVSDDDEPTINQMKKTEDASDYFDYQQTVISPNKTITYDQDYSNGETTTRYIIPKRTKSADHDFSNEESTTRYTRTVSKIIQYFDYQQTAIIPNRTVTADYINDETTRYLIPKRTKSSEHNFNYGETTTQYSRTVSKTIQNLDLDETTLQPVVKPTRVRLKPSRPIHEYDTTTQMKWRSDFTKKKQDVLENSTTSKGYIEIISLKNHDFLQSKLNLSSYEREDQMKEEMFSTDRVDRAKQFSMPDNFANWKPEPKIANAVPKNKYFDYQQTVIIPNRTKSDDHDFEHDETTTQFTRTFSKIIQNINHNETTQHPTVKPTRVRHKPSRPRHKYDTTTQMKWRSDFTKKKQDVLENSTIGNINTLKNHDFLRSKLNLPFYEREDQMIEEMFSTDRVVGRKRTKTVSVDAKRFSMPDNFANWKPEPKIANFVTKNKNYHSVSPENRRKLTSPIVVPTRTPIADNIVTVADRQTTTIHPKTIEPVVEITETRNLIIPTRTRTKKIFKKKHHYALPRIKIVTITPIKIPNRTKTLEYYIIPNVTATSSMYSKTAFSKDIAKSSQTNIMIPTRIRTKSVAKKFSQFLPSTIKTRKETGTTQHYTVPNRTKPMDDQHFNEDESTSQLTGTFSKVINKKSHLLTSVSRTKVRTSLQYAMVPNRADPIIYDQNYNSEGSALAEYTTGNLSEVTKKSLHQTSRSSNKAKSKISLTLLLPTITRTAKQHYSNNGEPTLHATKFSRIAKKLHRLTSRLPTKGKVSRKSSLQNKIFPPRTLTILDQHYITEKITTSTRKTSKMSKYTHGPFISTKQTTRGAKQQHKNLPTITRTKEISSTDYKSRYLSTRLYDFVTEDVTTTEAFTEISEEYFNITYTIPTRTIGVIDQYTFILKPTKMSIVPQRTTGKLNNIKRNFGSKSKVRPNKNGLMKSKSHTNLDYNKTPGTIRTQNHFTKKFGLTRTSYQQALTRDRHKYKIGLTRPSEGQEIGPTRSTINAEYHYPTRTIDPQEYYTKTFGPTRLEPIRWTKKLYNGPTRTHMPEEESILHKIFKTTRTYYHADTKKLNDYLGYYTNIPRRKYKHKTDKHTFHDIPSKRSSSWTNMLAEHKTNDDSHDYSQREEKTEQQKPNSDKEEDSDSGEKNTNLDKYENSDTGAQNPHLDKGENSNRGEQNLNLDKGDNSDDTDTGETPNLNKEEQKSISPPIEQEEYKATAVQPEERANKFRLTRTTYKFKIVPTRTRQQHFRIMEGGHRPLNKNIQLNLDSSEERAFLFDNRNSILANSVKNEKKLKEIPVSFGKTRVMDDLESIEDVKFEFENVTEAPADYEIGRVTQIVSEATEEPDSYESLMKRINVLTPYPDAPALQSTKLGGFDDEETPRNSPKPKFKIKLKLDQTNKDKANEKEEIPDDVFPKYEELQAGPDEPPPQTDPAAPQPTEPQTTGSDTETTEESSTESNETSTEPVPSDPCEVADNFLKKDLQNKTILPVPFTRTGVAIGTKLLTFALVVLVLRQAT</sequence>
<protein>
    <submittedName>
        <fullName evidence="2">Uncharacterized protein</fullName>
    </submittedName>
</protein>
<feature type="compositionally biased region" description="Pro residues" evidence="1">
    <location>
        <begin position="1888"/>
        <end position="1902"/>
    </location>
</feature>
<feature type="region of interest" description="Disordered" evidence="1">
    <location>
        <begin position="791"/>
        <end position="814"/>
    </location>
</feature>
<comment type="caution">
    <text evidence="2">The sequence shown here is derived from an EMBL/GenBank/DDBJ whole genome shotgun (WGS) entry which is preliminary data.</text>
</comment>
<feature type="compositionally biased region" description="Polar residues" evidence="1">
    <location>
        <begin position="1280"/>
        <end position="1291"/>
    </location>
</feature>
<dbReference type="Proteomes" id="UP000823941">
    <property type="component" value="Chromosome 7"/>
</dbReference>
<organism evidence="2 3">
    <name type="scientific">Plutella xylostella</name>
    <name type="common">Diamondback moth</name>
    <name type="synonym">Plutella maculipennis</name>
    <dbReference type="NCBI Taxonomy" id="51655"/>
    <lineage>
        <taxon>Eukaryota</taxon>
        <taxon>Metazoa</taxon>
        <taxon>Ecdysozoa</taxon>
        <taxon>Arthropoda</taxon>
        <taxon>Hexapoda</taxon>
        <taxon>Insecta</taxon>
        <taxon>Pterygota</taxon>
        <taxon>Neoptera</taxon>
        <taxon>Endopterygota</taxon>
        <taxon>Lepidoptera</taxon>
        <taxon>Glossata</taxon>
        <taxon>Ditrysia</taxon>
        <taxon>Yponomeutoidea</taxon>
        <taxon>Plutellidae</taxon>
        <taxon>Plutella</taxon>
    </lineage>
</organism>
<feature type="region of interest" description="Disordered" evidence="1">
    <location>
        <begin position="1825"/>
        <end position="1938"/>
    </location>
</feature>
<keyword evidence="3" id="KW-1185">Reference proteome</keyword>
<feature type="region of interest" description="Disordered" evidence="1">
    <location>
        <begin position="1386"/>
        <end position="1411"/>
    </location>
</feature>
<name>A0ABQ7QWN2_PLUXY</name>
<reference evidence="2 3" key="1">
    <citation type="submission" date="2021-06" db="EMBL/GenBank/DDBJ databases">
        <title>A haploid diamondback moth (Plutella xylostella L.) genome assembly resolves 31 chromosomes and identifies a diamide resistance mutation.</title>
        <authorList>
            <person name="Ward C.M."/>
            <person name="Perry K.D."/>
            <person name="Baker G."/>
            <person name="Powis K."/>
            <person name="Heckel D.G."/>
            <person name="Baxter S.W."/>
        </authorList>
    </citation>
    <scope>NUCLEOTIDE SEQUENCE [LARGE SCALE GENOMIC DNA]</scope>
    <source>
        <strain evidence="2 3">LV</strain>
        <tissue evidence="2">Single pupa</tissue>
    </source>
</reference>
<evidence type="ECO:0000313" key="2">
    <source>
        <dbReference type="EMBL" id="KAG7309431.1"/>
    </source>
</evidence>
<evidence type="ECO:0000313" key="3">
    <source>
        <dbReference type="Proteomes" id="UP000823941"/>
    </source>
</evidence>
<feature type="compositionally biased region" description="Basic residues" evidence="1">
    <location>
        <begin position="799"/>
        <end position="810"/>
    </location>
</feature>
<feature type="compositionally biased region" description="Basic and acidic residues" evidence="1">
    <location>
        <begin position="1605"/>
        <end position="1617"/>
    </location>
</feature>
<feature type="region of interest" description="Disordered" evidence="1">
    <location>
        <begin position="1271"/>
        <end position="1291"/>
    </location>
</feature>
<proteinExistence type="predicted"/>